<dbReference type="NCBIfam" id="TIGR03013">
    <property type="entry name" value="EpsB_2"/>
    <property type="match status" value="1"/>
</dbReference>
<dbReference type="GO" id="GO:0016020">
    <property type="term" value="C:membrane"/>
    <property type="evidence" value="ECO:0007669"/>
    <property type="project" value="UniProtKB-SubCell"/>
</dbReference>
<dbReference type="GO" id="GO:0009242">
    <property type="term" value="P:colanic acid biosynthetic process"/>
    <property type="evidence" value="ECO:0007669"/>
    <property type="project" value="TreeGrafter"/>
</dbReference>
<feature type="transmembrane region" description="Helical" evidence="7">
    <location>
        <begin position="50"/>
        <end position="71"/>
    </location>
</feature>
<dbReference type="Proteomes" id="UP000294829">
    <property type="component" value="Unassembled WGS sequence"/>
</dbReference>
<evidence type="ECO:0000256" key="4">
    <source>
        <dbReference type="ARBA" id="ARBA00022692"/>
    </source>
</evidence>
<keyword evidence="3 9" id="KW-0808">Transferase</keyword>
<name>A0A4V6PMI7_9BURK</name>
<feature type="transmembrane region" description="Helical" evidence="7">
    <location>
        <begin position="110"/>
        <end position="132"/>
    </location>
</feature>
<comment type="caution">
    <text evidence="9">The sequence shown here is derived from an EMBL/GenBank/DDBJ whole genome shotgun (WGS) entry which is preliminary data.</text>
</comment>
<evidence type="ECO:0000256" key="3">
    <source>
        <dbReference type="ARBA" id="ARBA00022679"/>
    </source>
</evidence>
<sequence length="465" mass="52857">MMRIANHHVPQFTVLFLLLETSFAILAVYLAAYLRFPPEFIHYIQTHDNFFLTAVIFAVILIFSMSALGMYHINFHKDLRGTFLRLLPALLLTFILLILGFYLFPDLYMGRGILFLMMINATVFIFIARILIYKSSDSALIKSRVAFLGSGELAKECYRLALNSTSYNRYSVVGFVPMEGEESTVPQDKILVSEGGLASFFQKNKVVEVIVAVSNRRGQQFPLQELLACKLAGIKVIDATAFFERETCQIRVNTMQPGWLVFGEGFNQSFLRAAVKRCFDLIASLILLVLTAGIMVVTALLIVLEDFGPVFYKQERVGLNGKTYNVLKFRSMRTDAEASGKPQWASSNDQRVTRVGKVIRLLRIDELPQILNVIRGDMSFVGPRPERPFFVDKLIEEIPFYNMRHSIKPGITGMAQVRYGYTATKEDTIQKLQYDLYYVKNNSLFLDLLIMLETIQVVLFGKGAR</sequence>
<feature type="domain" description="Bacterial sugar transferase" evidence="8">
    <location>
        <begin position="276"/>
        <end position="459"/>
    </location>
</feature>
<comment type="similarity">
    <text evidence="2">Belongs to the bacterial sugar transferase family.</text>
</comment>
<keyword evidence="4 7" id="KW-0812">Transmembrane</keyword>
<evidence type="ECO:0000256" key="5">
    <source>
        <dbReference type="ARBA" id="ARBA00022989"/>
    </source>
</evidence>
<evidence type="ECO:0000313" key="9">
    <source>
        <dbReference type="EMBL" id="TDK65660.1"/>
    </source>
</evidence>
<feature type="transmembrane region" description="Helical" evidence="7">
    <location>
        <begin position="83"/>
        <end position="104"/>
    </location>
</feature>
<dbReference type="GO" id="GO:0089702">
    <property type="term" value="F:undecaprenyl-phosphate glucose phosphotransferase activity"/>
    <property type="evidence" value="ECO:0007669"/>
    <property type="project" value="TreeGrafter"/>
</dbReference>
<dbReference type="OrthoDB" id="9808602at2"/>
<reference evidence="9 10" key="1">
    <citation type="submission" date="2019-03" db="EMBL/GenBank/DDBJ databases">
        <title>Sapientia aquatica gen. nov., sp. nov., isolated from a crater lake.</title>
        <authorList>
            <person name="Felfoldi T."/>
            <person name="Szabo A."/>
            <person name="Toth E."/>
            <person name="Schumann P."/>
            <person name="Keki Z."/>
            <person name="Marialigeti K."/>
            <person name="Mathe I."/>
        </authorList>
    </citation>
    <scope>NUCLEOTIDE SEQUENCE [LARGE SCALE GENOMIC DNA]</scope>
    <source>
        <strain evidence="9 10">SA-152</strain>
    </source>
</reference>
<dbReference type="Pfam" id="PF02397">
    <property type="entry name" value="Bac_transf"/>
    <property type="match status" value="1"/>
</dbReference>
<gene>
    <name evidence="9" type="ORF">E2I14_12025</name>
</gene>
<dbReference type="PANTHER" id="PTHR30576:SF21">
    <property type="entry name" value="UDP-GLUCOSE:UNDECAPRENYL-PHOSPHATE GLUCOSE-1-PHOSPHATE TRANSFERASE"/>
    <property type="match status" value="1"/>
</dbReference>
<keyword evidence="10" id="KW-1185">Reference proteome</keyword>
<comment type="subcellular location">
    <subcellularLocation>
        <location evidence="1">Membrane</location>
        <topology evidence="1">Multi-pass membrane protein</topology>
    </subcellularLocation>
</comment>
<evidence type="ECO:0000256" key="1">
    <source>
        <dbReference type="ARBA" id="ARBA00004141"/>
    </source>
</evidence>
<keyword evidence="5 7" id="KW-1133">Transmembrane helix</keyword>
<protein>
    <submittedName>
        <fullName evidence="9">TIGR03013 family PEP-CTERM/XrtA system glycosyltransferase</fullName>
    </submittedName>
</protein>
<dbReference type="AlphaFoldDB" id="A0A4V6PMI7"/>
<accession>A0A4V6PMI7</accession>
<dbReference type="InterPro" id="IPR003362">
    <property type="entry name" value="Bact_transf"/>
</dbReference>
<evidence type="ECO:0000256" key="2">
    <source>
        <dbReference type="ARBA" id="ARBA00006464"/>
    </source>
</evidence>
<dbReference type="EMBL" id="SMYL01000005">
    <property type="protein sequence ID" value="TDK65660.1"/>
    <property type="molecule type" value="Genomic_DNA"/>
</dbReference>
<dbReference type="PANTHER" id="PTHR30576">
    <property type="entry name" value="COLANIC BIOSYNTHESIS UDP-GLUCOSE LIPID CARRIER TRANSFERASE"/>
    <property type="match status" value="1"/>
</dbReference>
<evidence type="ECO:0000256" key="6">
    <source>
        <dbReference type="ARBA" id="ARBA00023136"/>
    </source>
</evidence>
<dbReference type="NCBIfam" id="TIGR03025">
    <property type="entry name" value="EPS_sugtrans"/>
    <property type="match status" value="1"/>
</dbReference>
<keyword evidence="6 7" id="KW-0472">Membrane</keyword>
<evidence type="ECO:0000313" key="10">
    <source>
        <dbReference type="Proteomes" id="UP000294829"/>
    </source>
</evidence>
<organism evidence="9 10">
    <name type="scientific">Sapientia aquatica</name>
    <dbReference type="NCBI Taxonomy" id="1549640"/>
    <lineage>
        <taxon>Bacteria</taxon>
        <taxon>Pseudomonadati</taxon>
        <taxon>Pseudomonadota</taxon>
        <taxon>Betaproteobacteria</taxon>
        <taxon>Burkholderiales</taxon>
        <taxon>Oxalobacteraceae</taxon>
        <taxon>Sapientia</taxon>
    </lineage>
</organism>
<feature type="transmembrane region" description="Helical" evidence="7">
    <location>
        <begin position="281"/>
        <end position="304"/>
    </location>
</feature>
<evidence type="ECO:0000259" key="8">
    <source>
        <dbReference type="Pfam" id="PF02397"/>
    </source>
</evidence>
<evidence type="ECO:0000256" key="7">
    <source>
        <dbReference type="SAM" id="Phobius"/>
    </source>
</evidence>
<feature type="transmembrane region" description="Helical" evidence="7">
    <location>
        <begin position="12"/>
        <end position="30"/>
    </location>
</feature>
<dbReference type="InterPro" id="IPR017475">
    <property type="entry name" value="EPS_sugar_tfrase"/>
</dbReference>
<proteinExistence type="inferred from homology"/>
<dbReference type="InterPro" id="IPR017464">
    <property type="entry name" value="Sugar_tfrase_EpsB_2"/>
</dbReference>